<evidence type="ECO:0000313" key="1">
    <source>
        <dbReference type="EMBL" id="WAR12076.1"/>
    </source>
</evidence>
<accession>A0ABY7ETG1</accession>
<protein>
    <submittedName>
        <fullName evidence="1">Uncharacterized protein</fullName>
    </submittedName>
</protein>
<dbReference type="PANTHER" id="PTHR31691">
    <property type="entry name" value="ROTATIN"/>
    <property type="match status" value="1"/>
</dbReference>
<reference evidence="1" key="1">
    <citation type="submission" date="2022-11" db="EMBL/GenBank/DDBJ databases">
        <title>Centuries of genome instability and evolution in soft-shell clam transmissible cancer (bioRxiv).</title>
        <authorList>
            <person name="Hart S.F.M."/>
            <person name="Yonemitsu M.A."/>
            <person name="Giersch R.M."/>
            <person name="Beal B.F."/>
            <person name="Arriagada G."/>
            <person name="Davis B.W."/>
            <person name="Ostrander E.A."/>
            <person name="Goff S.P."/>
            <person name="Metzger M.J."/>
        </authorList>
    </citation>
    <scope>NUCLEOTIDE SEQUENCE</scope>
    <source>
        <strain evidence="1">MELC-2E11</strain>
        <tissue evidence="1">Siphon/mantle</tissue>
    </source>
</reference>
<name>A0ABY7ETG1_MYAAR</name>
<organism evidence="1 2">
    <name type="scientific">Mya arenaria</name>
    <name type="common">Soft-shell clam</name>
    <dbReference type="NCBI Taxonomy" id="6604"/>
    <lineage>
        <taxon>Eukaryota</taxon>
        <taxon>Metazoa</taxon>
        <taxon>Spiralia</taxon>
        <taxon>Lophotrochozoa</taxon>
        <taxon>Mollusca</taxon>
        <taxon>Bivalvia</taxon>
        <taxon>Autobranchia</taxon>
        <taxon>Heteroconchia</taxon>
        <taxon>Euheterodonta</taxon>
        <taxon>Imparidentia</taxon>
        <taxon>Neoheterodontei</taxon>
        <taxon>Myida</taxon>
        <taxon>Myoidea</taxon>
        <taxon>Myidae</taxon>
        <taxon>Mya</taxon>
    </lineage>
</organism>
<proteinExistence type="predicted"/>
<dbReference type="PANTHER" id="PTHR31691:SF1">
    <property type="entry name" value="ROTATIN"/>
    <property type="match status" value="1"/>
</dbReference>
<keyword evidence="2" id="KW-1185">Reference proteome</keyword>
<gene>
    <name evidence="1" type="ORF">MAR_026256</name>
</gene>
<dbReference type="Proteomes" id="UP001164746">
    <property type="component" value="Chromosome 8"/>
</dbReference>
<evidence type="ECO:0000313" key="2">
    <source>
        <dbReference type="Proteomes" id="UP001164746"/>
    </source>
</evidence>
<dbReference type="InterPro" id="IPR030791">
    <property type="entry name" value="Rotatin"/>
</dbReference>
<dbReference type="EMBL" id="CP111019">
    <property type="protein sequence ID" value="WAR12076.1"/>
    <property type="molecule type" value="Genomic_DNA"/>
</dbReference>
<sequence length="247" mass="27413">MTYCIRDQKAKEYPYVPNAASELVTHLLKSQLLMSPALWQLMFKELARALPIMQVDGLRKVYKIFTSLTVDPGVKKSAGSTRHYTARIIDHLITQPFGSTRPKPCDVTDFKERVYDKFIDDVTNVCVLKASEPSSTSCEKVDGLRKVYEIFTSLSVDPGMKKSAVDQLAIIHQGGQCSQRVGDSESVTKESSLIAVDGSRKVYEIFTSLSVDPGVKKSAVDQLAIILQVALLLSNDDRTCYETCTYG</sequence>